<dbReference type="GeneID" id="64469615"/>
<evidence type="ECO:0000313" key="1">
    <source>
        <dbReference type="EMBL" id="QBZ71407.1"/>
    </source>
</evidence>
<dbReference type="KEGG" id="vg:64469615"/>
<proteinExistence type="predicted"/>
<protein>
    <submittedName>
        <fullName evidence="1">Uncharacterized protein</fullName>
    </submittedName>
</protein>
<sequence length="65" mass="7741">MSPEDDWHDVEWFDCCLWRPQIGRNVMALTVDGERIHAIYDGNKFLSSNDLVEIIRVTHWCYEDV</sequence>
<evidence type="ECO:0000313" key="2">
    <source>
        <dbReference type="Proteomes" id="UP000297139"/>
    </source>
</evidence>
<accession>A0A4D6DYG7</accession>
<dbReference type="EMBL" id="MK599416">
    <property type="protein sequence ID" value="QBZ71407.1"/>
    <property type="molecule type" value="Genomic_DNA"/>
</dbReference>
<organism evidence="1 2">
    <name type="scientific">Salmonella phage Akira</name>
    <dbReference type="NCBI Taxonomy" id="2562461"/>
    <lineage>
        <taxon>Viruses</taxon>
        <taxon>Duplodnaviria</taxon>
        <taxon>Heunggongvirae</taxon>
        <taxon>Uroviricota</taxon>
        <taxon>Caudoviricetes</taxon>
        <taxon>Akiravirus</taxon>
        <taxon>Akiravirus akira</taxon>
    </lineage>
</organism>
<dbReference type="RefSeq" id="YP_010053938.1">
    <property type="nucleotide sequence ID" value="NC_054647.1"/>
</dbReference>
<keyword evidence="2" id="KW-1185">Reference proteome</keyword>
<reference evidence="2" key="1">
    <citation type="submission" date="2019-03" db="EMBL/GenBank/DDBJ databases">
        <authorList>
            <person name="Olsen N.S."/>
            <person name="Kot W."/>
            <person name="Hansen L.H."/>
        </authorList>
    </citation>
    <scope>NUCLEOTIDE SEQUENCE [LARGE SCALE GENOMIC DNA]</scope>
</reference>
<dbReference type="Proteomes" id="UP000297139">
    <property type="component" value="Segment"/>
</dbReference>
<name>A0A4D6DYG7_9CAUD</name>